<comment type="similarity">
    <text evidence="1">Belongs to the YciI family.</text>
</comment>
<keyword evidence="4" id="KW-1185">Reference proteome</keyword>
<dbReference type="EMBL" id="CP114040">
    <property type="protein sequence ID" value="WAS99182.1"/>
    <property type="molecule type" value="Genomic_DNA"/>
</dbReference>
<dbReference type="PANTHER" id="PTHR35174">
    <property type="entry name" value="BLL7171 PROTEIN-RELATED"/>
    <property type="match status" value="1"/>
</dbReference>
<evidence type="ECO:0000313" key="3">
    <source>
        <dbReference type="EMBL" id="WAS99182.1"/>
    </source>
</evidence>
<reference evidence="3" key="1">
    <citation type="submission" date="2022-11" db="EMBL/GenBank/DDBJ databases">
        <title>Minimal conservation of predation-associated metabolite biosynthetic gene clusters underscores biosynthetic potential of Myxococcota including descriptions for ten novel species: Archangium lansinium sp. nov., Myxococcus landrumus sp. nov., Nannocystis bai.</title>
        <authorList>
            <person name="Ahearne A."/>
            <person name="Stevens C."/>
            <person name="Dowd S."/>
        </authorList>
    </citation>
    <scope>NUCLEOTIDE SEQUENCE</scope>
    <source>
        <strain evidence="3">Fl3</strain>
    </source>
</reference>
<accession>A0ABY7HJF8</accession>
<evidence type="ECO:0000256" key="1">
    <source>
        <dbReference type="ARBA" id="ARBA00007689"/>
    </source>
</evidence>
<feature type="domain" description="YCII-related" evidence="2">
    <location>
        <begin position="1"/>
        <end position="102"/>
    </location>
</feature>
<evidence type="ECO:0000313" key="4">
    <source>
        <dbReference type="Proteomes" id="UP001164459"/>
    </source>
</evidence>
<dbReference type="Pfam" id="PF03795">
    <property type="entry name" value="YCII"/>
    <property type="match status" value="1"/>
</dbReference>
<sequence>MKYMMMMHTPAGPYQVDGWSQQDFRAHIAFMKDFAVRLREAGELVAAEGLAGPDQARVVRAGKDGQPITDGVFPEAKEFLAGYWIVDVDSPERAYQLAAQASAAPGPGGAPLNLAIEVRQVMSAPVLD</sequence>
<proteinExistence type="inferred from homology"/>
<dbReference type="RefSeq" id="WP_269041543.1">
    <property type="nucleotide sequence ID" value="NZ_CP114040.1"/>
</dbReference>
<dbReference type="SUPFAM" id="SSF54909">
    <property type="entry name" value="Dimeric alpha+beta barrel"/>
    <property type="match status" value="1"/>
</dbReference>
<dbReference type="Gene3D" id="3.30.70.1060">
    <property type="entry name" value="Dimeric alpha+beta barrel"/>
    <property type="match status" value="1"/>
</dbReference>
<dbReference type="Proteomes" id="UP001164459">
    <property type="component" value="Chromosome"/>
</dbReference>
<dbReference type="PANTHER" id="PTHR35174:SF3">
    <property type="entry name" value="BLL7171 PROTEIN"/>
    <property type="match status" value="1"/>
</dbReference>
<protein>
    <submittedName>
        <fullName evidence="3">YciI family protein</fullName>
    </submittedName>
</protein>
<name>A0ABY7HJF8_9BACT</name>
<evidence type="ECO:0000259" key="2">
    <source>
        <dbReference type="Pfam" id="PF03795"/>
    </source>
</evidence>
<gene>
    <name evidence="3" type="ORF">O0S08_23895</name>
</gene>
<dbReference type="InterPro" id="IPR005545">
    <property type="entry name" value="YCII"/>
</dbReference>
<organism evidence="3 4">
    <name type="scientific">Nannocystis punicea</name>
    <dbReference type="NCBI Taxonomy" id="2995304"/>
    <lineage>
        <taxon>Bacteria</taxon>
        <taxon>Pseudomonadati</taxon>
        <taxon>Myxococcota</taxon>
        <taxon>Polyangia</taxon>
        <taxon>Nannocystales</taxon>
        <taxon>Nannocystaceae</taxon>
        <taxon>Nannocystis</taxon>
    </lineage>
</organism>
<dbReference type="InterPro" id="IPR011008">
    <property type="entry name" value="Dimeric_a/b-barrel"/>
</dbReference>